<dbReference type="EC" id="3.2.2.21" evidence="4"/>
<evidence type="ECO:0000256" key="2">
    <source>
        <dbReference type="ARBA" id="ARBA00002421"/>
    </source>
</evidence>
<accession>F6U3G5</accession>
<reference evidence="15" key="1">
    <citation type="journal article" date="2002" name="Science">
        <title>The draft genome of Ciona intestinalis: insights into chordate and vertebrate origins.</title>
        <authorList>
            <person name="Dehal P."/>
            <person name="Satou Y."/>
            <person name="Campbell R.K."/>
            <person name="Chapman J."/>
            <person name="Degnan B."/>
            <person name="De Tomaso A."/>
            <person name="Davidson B."/>
            <person name="Di Gregorio A."/>
            <person name="Gelpke M."/>
            <person name="Goodstein D.M."/>
            <person name="Harafuji N."/>
            <person name="Hastings K.E."/>
            <person name="Ho I."/>
            <person name="Hotta K."/>
            <person name="Huang W."/>
            <person name="Kawashima T."/>
            <person name="Lemaire P."/>
            <person name="Martinez D."/>
            <person name="Meinertzhagen I.A."/>
            <person name="Necula S."/>
            <person name="Nonaka M."/>
            <person name="Putnam N."/>
            <person name="Rash S."/>
            <person name="Saiga H."/>
            <person name="Satake M."/>
            <person name="Terry A."/>
            <person name="Yamada L."/>
            <person name="Wang H.G."/>
            <person name="Awazu S."/>
            <person name="Azumi K."/>
            <person name="Boore J."/>
            <person name="Branno M."/>
            <person name="Chin-Bow S."/>
            <person name="DeSantis R."/>
            <person name="Doyle S."/>
            <person name="Francino P."/>
            <person name="Keys D.N."/>
            <person name="Haga S."/>
            <person name="Hayashi H."/>
            <person name="Hino K."/>
            <person name="Imai K.S."/>
            <person name="Inaba K."/>
            <person name="Kano S."/>
            <person name="Kobayashi K."/>
            <person name="Kobayashi M."/>
            <person name="Lee B.I."/>
            <person name="Makabe K.W."/>
            <person name="Manohar C."/>
            <person name="Matassi G."/>
            <person name="Medina M."/>
            <person name="Mochizuki Y."/>
            <person name="Mount S."/>
            <person name="Morishita T."/>
            <person name="Miura S."/>
            <person name="Nakayama A."/>
            <person name="Nishizaka S."/>
            <person name="Nomoto H."/>
            <person name="Ohta F."/>
            <person name="Oishi K."/>
            <person name="Rigoutsos I."/>
            <person name="Sano M."/>
            <person name="Sasaki A."/>
            <person name="Sasakura Y."/>
            <person name="Shoguchi E."/>
            <person name="Shin-i T."/>
            <person name="Spagnuolo A."/>
            <person name="Stainier D."/>
            <person name="Suzuki M.M."/>
            <person name="Tassy O."/>
            <person name="Takatori N."/>
            <person name="Tokuoka M."/>
            <person name="Yagi K."/>
            <person name="Yoshizaki F."/>
            <person name="Wada S."/>
            <person name="Zhang C."/>
            <person name="Hyatt P.D."/>
            <person name="Larimer F."/>
            <person name="Detter C."/>
            <person name="Doggett N."/>
            <person name="Glavina T."/>
            <person name="Hawkins T."/>
            <person name="Richardson P."/>
            <person name="Lucas S."/>
            <person name="Kohara Y."/>
            <person name="Levine M."/>
            <person name="Satoh N."/>
            <person name="Rokhsar D.S."/>
        </authorList>
    </citation>
    <scope>NUCLEOTIDE SEQUENCE [LARGE SCALE GENOMIC DNA]</scope>
</reference>
<dbReference type="InterPro" id="IPR036995">
    <property type="entry name" value="MPG_sf"/>
</dbReference>
<dbReference type="AlphaFoldDB" id="F6U3G5"/>
<dbReference type="GeneTree" id="ENSGT00390000009825"/>
<comment type="catalytic activity">
    <reaction evidence="1">
        <text>Hydrolysis of alkylated DNA, releasing 3-methyladenine, 3-methylguanine, 7-methylguanine and 7-methyladenine.</text>
        <dbReference type="EC" id="3.2.2.21"/>
    </reaction>
</comment>
<evidence type="ECO:0000256" key="6">
    <source>
        <dbReference type="ARBA" id="ARBA00022801"/>
    </source>
</evidence>
<sequence length="253" mass="29147">MPIGKQAYALRNLRKRKETDKSAAYASKYFKSYDAQDSKPERINETFYDDDCIQTAKSMLGMTLARKLESEILRCKIVEVEAYMSNADKASHSYNFKRTKRNEAMFMKPGTLYVYMTYGMYYCMNISSKGHGDAVLIRGVEPFKGLETMQKNRAKINSKQNQIKNVTNGPSKLCQALKITKQLDKIDMSNSDEIWLEKGTSVDENDIVTCKRIGLKETTSGDWATKPLRFYIYGNMFVSVKDKLEEKIKEDKR</sequence>
<dbReference type="PANTHER" id="PTHR10429:SF0">
    <property type="entry name" value="DNA-3-METHYLADENINE GLYCOSYLASE"/>
    <property type="match status" value="1"/>
</dbReference>
<dbReference type="EMBL" id="EAAA01001740">
    <property type="status" value="NOT_ANNOTATED_CDS"/>
    <property type="molecule type" value="Genomic_DNA"/>
</dbReference>
<evidence type="ECO:0000256" key="1">
    <source>
        <dbReference type="ARBA" id="ARBA00000086"/>
    </source>
</evidence>
<evidence type="ECO:0000313" key="14">
    <source>
        <dbReference type="Ensembl" id="ENSCINP00000023557.2"/>
    </source>
</evidence>
<keyword evidence="5" id="KW-0227">DNA damage</keyword>
<reference evidence="14" key="4">
    <citation type="submission" date="2025-09" db="UniProtKB">
        <authorList>
            <consortium name="Ensembl"/>
        </authorList>
    </citation>
    <scope>IDENTIFICATION</scope>
</reference>
<dbReference type="Proteomes" id="UP000008144">
    <property type="component" value="Chromosome 3"/>
</dbReference>
<dbReference type="Gene3D" id="3.10.300.10">
    <property type="entry name" value="Methylpurine-DNA glycosylase (MPG)"/>
    <property type="match status" value="1"/>
</dbReference>
<keyword evidence="7" id="KW-0234">DNA repair</keyword>
<dbReference type="HOGENOM" id="CLU_060471_0_0_1"/>
<evidence type="ECO:0000256" key="5">
    <source>
        <dbReference type="ARBA" id="ARBA00022763"/>
    </source>
</evidence>
<evidence type="ECO:0000256" key="13">
    <source>
        <dbReference type="ARBA" id="ARBA00082988"/>
    </source>
</evidence>
<dbReference type="SUPFAM" id="SSF50486">
    <property type="entry name" value="FMT C-terminal domain-like"/>
    <property type="match status" value="1"/>
</dbReference>
<dbReference type="GO" id="GO:0006284">
    <property type="term" value="P:base-excision repair"/>
    <property type="evidence" value="ECO:0000318"/>
    <property type="project" value="GO_Central"/>
</dbReference>
<evidence type="ECO:0000256" key="8">
    <source>
        <dbReference type="ARBA" id="ARBA00033426"/>
    </source>
</evidence>
<dbReference type="NCBIfam" id="TIGR00567">
    <property type="entry name" value="3mg"/>
    <property type="match status" value="1"/>
</dbReference>
<dbReference type="Pfam" id="PF02245">
    <property type="entry name" value="Pur_DNA_glyco"/>
    <property type="match status" value="1"/>
</dbReference>
<reference evidence="14" key="2">
    <citation type="journal article" date="2008" name="Genome Biol.">
        <title>Improved genome assembly and evidence-based global gene model set for the chordate Ciona intestinalis: new insight into intron and operon populations.</title>
        <authorList>
            <person name="Satou Y."/>
            <person name="Mineta K."/>
            <person name="Ogasawara M."/>
            <person name="Sasakura Y."/>
            <person name="Shoguchi E."/>
            <person name="Ueno K."/>
            <person name="Yamada L."/>
            <person name="Matsumoto J."/>
            <person name="Wasserscheid J."/>
            <person name="Dewar K."/>
            <person name="Wiley G.B."/>
            <person name="Macmil S.L."/>
            <person name="Roe B.A."/>
            <person name="Zeller R.W."/>
            <person name="Hastings K.E."/>
            <person name="Lemaire P."/>
            <person name="Lindquist E."/>
            <person name="Endo T."/>
            <person name="Hotta K."/>
            <person name="Inaba K."/>
        </authorList>
    </citation>
    <scope>NUCLEOTIDE SEQUENCE [LARGE SCALE GENOMIC DNA]</scope>
    <source>
        <strain evidence="14">wild type</strain>
    </source>
</reference>
<dbReference type="STRING" id="7719.ENSCINP00000023557"/>
<evidence type="ECO:0000256" key="4">
    <source>
        <dbReference type="ARBA" id="ARBA00012000"/>
    </source>
</evidence>
<evidence type="ECO:0000256" key="9">
    <source>
        <dbReference type="ARBA" id="ARBA00066187"/>
    </source>
</evidence>
<dbReference type="OMA" id="VEAYHHT"/>
<dbReference type="GO" id="GO:0003677">
    <property type="term" value="F:DNA binding"/>
    <property type="evidence" value="ECO:0007669"/>
    <property type="project" value="InterPro"/>
</dbReference>
<dbReference type="PANTHER" id="PTHR10429">
    <property type="entry name" value="DNA-3-METHYLADENINE GLYCOSYLASE"/>
    <property type="match status" value="1"/>
</dbReference>
<dbReference type="CDD" id="cd00540">
    <property type="entry name" value="AAG"/>
    <property type="match status" value="1"/>
</dbReference>
<evidence type="ECO:0000313" key="15">
    <source>
        <dbReference type="Proteomes" id="UP000008144"/>
    </source>
</evidence>
<dbReference type="HAMAP" id="MF_00527">
    <property type="entry name" value="3MGH"/>
    <property type="match status" value="1"/>
</dbReference>
<dbReference type="FunFam" id="3.10.300.10:FF:000001">
    <property type="entry name" value="Putative 3-methyladenine DNA glycosylase"/>
    <property type="match status" value="1"/>
</dbReference>
<evidence type="ECO:0000256" key="11">
    <source>
        <dbReference type="ARBA" id="ARBA00076879"/>
    </source>
</evidence>
<keyword evidence="6" id="KW-0378">Hydrolase</keyword>
<comment type="function">
    <text evidence="2">Hydrolysis of the deoxyribose N-glycosidic bond to excise 3-methyladenine, and 7-methylguanine from the damaged DNA polymer formed by alkylation lesions.</text>
</comment>
<reference evidence="14" key="3">
    <citation type="submission" date="2025-08" db="UniProtKB">
        <authorList>
            <consortium name="Ensembl"/>
        </authorList>
    </citation>
    <scope>IDENTIFICATION</scope>
</reference>
<organism evidence="14 15">
    <name type="scientific">Ciona intestinalis</name>
    <name type="common">Transparent sea squirt</name>
    <name type="synonym">Ascidia intestinalis</name>
    <dbReference type="NCBI Taxonomy" id="7719"/>
    <lineage>
        <taxon>Eukaryota</taxon>
        <taxon>Metazoa</taxon>
        <taxon>Chordata</taxon>
        <taxon>Tunicata</taxon>
        <taxon>Ascidiacea</taxon>
        <taxon>Phlebobranchia</taxon>
        <taxon>Cionidae</taxon>
        <taxon>Ciona</taxon>
    </lineage>
</organism>
<comment type="subunit">
    <text evidence="9">Binds MBD1. Binds SSBP1.</text>
</comment>
<protein>
    <recommendedName>
        <fullName evidence="10">DNA-3-methyladenine glycosylase</fullName>
        <ecNumber evidence="4">3.2.2.21</ecNumber>
    </recommendedName>
    <alternativeName>
        <fullName evidence="11">3-alkyladenine DNA glycosylase</fullName>
    </alternativeName>
    <alternativeName>
        <fullName evidence="8">3-methyladenine DNA glycosidase</fullName>
    </alternativeName>
    <alternativeName>
        <fullName evidence="13">ADPG</fullName>
    </alternativeName>
    <alternativeName>
        <fullName evidence="12">N-methylpurine-DNA glycosylase</fullName>
    </alternativeName>
</protein>
<keyword evidence="15" id="KW-1185">Reference proteome</keyword>
<evidence type="ECO:0000256" key="3">
    <source>
        <dbReference type="ARBA" id="ARBA00009232"/>
    </source>
</evidence>
<evidence type="ECO:0000256" key="12">
    <source>
        <dbReference type="ARBA" id="ARBA00078171"/>
    </source>
</evidence>
<dbReference type="Ensembl" id="ENSCINT00000023803.2">
    <property type="protein sequence ID" value="ENSCINP00000023557.2"/>
    <property type="gene ID" value="ENSCING00000012687.2"/>
</dbReference>
<dbReference type="InterPro" id="IPR011034">
    <property type="entry name" value="Formyl_transferase-like_C_sf"/>
</dbReference>
<proteinExistence type="inferred from homology"/>
<name>F6U3G5_CIOIN</name>
<evidence type="ECO:0000256" key="10">
    <source>
        <dbReference type="ARBA" id="ARBA00068926"/>
    </source>
</evidence>
<dbReference type="InterPro" id="IPR003180">
    <property type="entry name" value="MPG"/>
</dbReference>
<evidence type="ECO:0000256" key="7">
    <source>
        <dbReference type="ARBA" id="ARBA00023204"/>
    </source>
</evidence>
<dbReference type="InParanoid" id="F6U3G5"/>
<comment type="similarity">
    <text evidence="3">Belongs to the DNA glycosylase MPG family.</text>
</comment>
<dbReference type="GO" id="GO:0003905">
    <property type="term" value="F:alkylbase DNA N-glycosylase activity"/>
    <property type="evidence" value="ECO:0000318"/>
    <property type="project" value="GO_Central"/>
</dbReference>